<evidence type="ECO:0000256" key="5">
    <source>
        <dbReference type="ARBA" id="ARBA00023002"/>
    </source>
</evidence>
<dbReference type="Proteomes" id="UP000011575">
    <property type="component" value="Unassembled WGS sequence"/>
</dbReference>
<dbReference type="GO" id="GO:0009055">
    <property type="term" value="F:electron transfer activity"/>
    <property type="evidence" value="ECO:0007669"/>
    <property type="project" value="InterPro"/>
</dbReference>
<comment type="similarity">
    <text evidence="2">Belongs to the AOR/FOR family.</text>
</comment>
<evidence type="ECO:0000256" key="4">
    <source>
        <dbReference type="ARBA" id="ARBA00022723"/>
    </source>
</evidence>
<sequence>MRHAQGPLLTIDVADRTASTEPIDDRLDEFVGGRGLNTSLAYDRIPFDADPLGPENRLYFSTGPMQYSTTSYTGRMAATGLSPLTNGLLSSNAGGFLSRNFTGAGYAAVEIVGESDELLAVHVREIGDDGEPTVEFEPVPDLAEAEVSAVSDRFAESRDLSPEHVACVGPAGENGVRFASIMTSDTRAFGRGGLGAVLGAKGVKALTFDGDADAAIDIDWPDDAGEVHREAATSDSIMKRQGTTSVTELANEVDALPSYYFSETSFEGAEGISGDRVEEKKYKKGTCSSCAFACKLPTRDEETGVETEGPEFETVMAFGSNAGVDDVVDVMRANELCDELGMDTISCGDVVSMFLESEAEFGNATLVRSLVEQIAYREGVGDKLAEGIHRAHEEFGADDWTVKGMAFSGHDGRTLNGQGLGFATSNRGADHMYGEFYPYEYPLVDKDQALDPTGLEGKPPKLVEKENRNAVLDSAVICKFSRGTVTDDRLASLLDADYDDLLALGARVVELERGFNNARGFDRADDTVPYADAIDGFEDGLSEYYAIRGWNDDGTVSGYADGDRETLGDGLGERGGVAGDD</sequence>
<dbReference type="InterPro" id="IPR036021">
    <property type="entry name" value="Tungsten_al_ferr_oxy-like_C"/>
</dbReference>
<name>M0P9M3_9EURY</name>
<dbReference type="SUPFAM" id="SSF56228">
    <property type="entry name" value="Aldehyde ferredoxin oxidoreductase, N-terminal domain"/>
    <property type="match status" value="1"/>
</dbReference>
<protein>
    <submittedName>
        <fullName evidence="11">Aldehyde ferredoxin oxidoreductase</fullName>
    </submittedName>
</protein>
<dbReference type="Pfam" id="PF01314">
    <property type="entry name" value="AFOR_C"/>
    <property type="match status" value="1"/>
</dbReference>
<keyword evidence="3" id="KW-0004">4Fe-4S</keyword>
<evidence type="ECO:0000256" key="3">
    <source>
        <dbReference type="ARBA" id="ARBA00022485"/>
    </source>
</evidence>
<dbReference type="AlphaFoldDB" id="M0P9M3"/>
<feature type="region of interest" description="Disordered" evidence="9">
    <location>
        <begin position="561"/>
        <end position="581"/>
    </location>
</feature>
<dbReference type="InterPro" id="IPR036503">
    <property type="entry name" value="Ald_Fedxn_OxRdtase_N_sf"/>
</dbReference>
<evidence type="ECO:0000313" key="11">
    <source>
        <dbReference type="EMBL" id="EMA66857.1"/>
    </source>
</evidence>
<evidence type="ECO:0000256" key="7">
    <source>
        <dbReference type="ARBA" id="ARBA00023014"/>
    </source>
</evidence>
<gene>
    <name evidence="11" type="ORF">C461_10111</name>
</gene>
<dbReference type="EMBL" id="AOJI01000025">
    <property type="protein sequence ID" value="EMA66857.1"/>
    <property type="molecule type" value="Genomic_DNA"/>
</dbReference>
<evidence type="ECO:0000256" key="1">
    <source>
        <dbReference type="ARBA" id="ARBA00001966"/>
    </source>
</evidence>
<feature type="domain" description="Aldehyde ferredoxin oxidoreductase N-terminal" evidence="10">
    <location>
        <begin position="5"/>
        <end position="212"/>
    </location>
</feature>
<evidence type="ECO:0000256" key="2">
    <source>
        <dbReference type="ARBA" id="ARBA00011032"/>
    </source>
</evidence>
<keyword evidence="12" id="KW-1185">Reference proteome</keyword>
<dbReference type="SMART" id="SM00790">
    <property type="entry name" value="AFOR_N"/>
    <property type="match status" value="1"/>
</dbReference>
<reference evidence="11 12" key="1">
    <citation type="journal article" date="2014" name="PLoS Genet.">
        <title>Phylogenetically driven sequencing of extremely halophilic archaea reveals strategies for static and dynamic osmo-response.</title>
        <authorList>
            <person name="Becker E.A."/>
            <person name="Seitzer P.M."/>
            <person name="Tritt A."/>
            <person name="Larsen D."/>
            <person name="Krusor M."/>
            <person name="Yao A.I."/>
            <person name="Wu D."/>
            <person name="Madern D."/>
            <person name="Eisen J.A."/>
            <person name="Darling A.E."/>
            <person name="Facciotti M.T."/>
        </authorList>
    </citation>
    <scope>NUCLEOTIDE SEQUENCE [LARGE SCALE GENOMIC DNA]</scope>
    <source>
        <strain evidence="11 12">JCM 13560</strain>
    </source>
</reference>
<accession>M0P9M3</accession>
<evidence type="ECO:0000256" key="6">
    <source>
        <dbReference type="ARBA" id="ARBA00023004"/>
    </source>
</evidence>
<dbReference type="RefSeq" id="WP_008000886.1">
    <property type="nucleotide sequence ID" value="NZ_AOJI01000025.1"/>
</dbReference>
<dbReference type="Gene3D" id="1.10.599.10">
    <property type="entry name" value="Aldehyde Ferredoxin Oxidoreductase Protein, subunit A, domain 3"/>
    <property type="match status" value="1"/>
</dbReference>
<dbReference type="Gene3D" id="1.10.569.10">
    <property type="entry name" value="Aldehyde Ferredoxin Oxidoreductase Protein, subunit A, domain 2"/>
    <property type="match status" value="1"/>
</dbReference>
<keyword evidence="6" id="KW-0408">Iron</keyword>
<dbReference type="SUPFAM" id="SSF48310">
    <property type="entry name" value="Aldehyde ferredoxin oxidoreductase, C-terminal domains"/>
    <property type="match status" value="1"/>
</dbReference>
<dbReference type="PATRIC" id="fig|1230454.4.peg.2038"/>
<comment type="cofactor">
    <cofactor evidence="1">
        <name>[4Fe-4S] cluster</name>
        <dbReference type="ChEBI" id="CHEBI:49883"/>
    </cofactor>
</comment>
<comment type="cofactor">
    <cofactor evidence="8">
        <name>tungstopterin</name>
        <dbReference type="ChEBI" id="CHEBI:30402"/>
    </cofactor>
</comment>
<evidence type="ECO:0000256" key="9">
    <source>
        <dbReference type="SAM" id="MobiDB-lite"/>
    </source>
</evidence>
<dbReference type="PANTHER" id="PTHR30038:SF7">
    <property type="entry name" value="TUNGSTEN-CONTAINING GLYCERALDEHYDE-3-PHOSPHATE:FERREDOXIN OXIDOREDUCTASE"/>
    <property type="match status" value="1"/>
</dbReference>
<dbReference type="InterPro" id="IPR013984">
    <property type="entry name" value="Ald_Fedxn_OxRdtase_dom2"/>
</dbReference>
<evidence type="ECO:0000313" key="12">
    <source>
        <dbReference type="Proteomes" id="UP000011575"/>
    </source>
</evidence>
<dbReference type="InterPro" id="IPR013983">
    <property type="entry name" value="Ald_Fedxn_OxRdtase_N"/>
</dbReference>
<dbReference type="GO" id="GO:0051539">
    <property type="term" value="F:4 iron, 4 sulfur cluster binding"/>
    <property type="evidence" value="ECO:0007669"/>
    <property type="project" value="UniProtKB-KW"/>
</dbReference>
<evidence type="ECO:0000256" key="8">
    <source>
        <dbReference type="ARBA" id="ARBA00049934"/>
    </source>
</evidence>
<dbReference type="STRING" id="1230454.C461_10111"/>
<keyword evidence="7" id="KW-0411">Iron-sulfur</keyword>
<dbReference type="GO" id="GO:0046872">
    <property type="term" value="F:metal ion binding"/>
    <property type="evidence" value="ECO:0007669"/>
    <property type="project" value="UniProtKB-KW"/>
</dbReference>
<dbReference type="InterPro" id="IPR001203">
    <property type="entry name" value="OxRdtase_Ald_Fedxn_C"/>
</dbReference>
<dbReference type="Pfam" id="PF02730">
    <property type="entry name" value="AFOR_N"/>
    <property type="match status" value="1"/>
</dbReference>
<dbReference type="InterPro" id="IPR013985">
    <property type="entry name" value="Ald_Fedxn_OxRdtase_dom3"/>
</dbReference>
<organism evidence="11 12">
    <name type="scientific">Halorubrum aidingense JCM 13560</name>
    <dbReference type="NCBI Taxonomy" id="1230454"/>
    <lineage>
        <taxon>Archaea</taxon>
        <taxon>Methanobacteriati</taxon>
        <taxon>Methanobacteriota</taxon>
        <taxon>Stenosarchaea group</taxon>
        <taxon>Halobacteria</taxon>
        <taxon>Halobacteriales</taxon>
        <taxon>Haloferacaceae</taxon>
        <taxon>Halorubrum</taxon>
    </lineage>
</organism>
<dbReference type="GO" id="GO:0016625">
    <property type="term" value="F:oxidoreductase activity, acting on the aldehyde or oxo group of donors, iron-sulfur protein as acceptor"/>
    <property type="evidence" value="ECO:0007669"/>
    <property type="project" value="InterPro"/>
</dbReference>
<keyword evidence="5" id="KW-0560">Oxidoreductase</keyword>
<comment type="caution">
    <text evidence="11">The sequence shown here is derived from an EMBL/GenBank/DDBJ whole genome shotgun (WGS) entry which is preliminary data.</text>
</comment>
<keyword evidence="4" id="KW-0479">Metal-binding</keyword>
<dbReference type="OrthoDB" id="30771at2157"/>
<feature type="compositionally biased region" description="Gly residues" evidence="9">
    <location>
        <begin position="569"/>
        <end position="581"/>
    </location>
</feature>
<proteinExistence type="inferred from homology"/>
<dbReference type="Gene3D" id="3.60.9.10">
    <property type="entry name" value="Aldehyde ferredoxin oxidoreductase, N-terminal domain"/>
    <property type="match status" value="1"/>
</dbReference>
<dbReference type="PANTHER" id="PTHR30038">
    <property type="entry name" value="ALDEHYDE FERREDOXIN OXIDOREDUCTASE"/>
    <property type="match status" value="1"/>
</dbReference>
<evidence type="ECO:0000259" key="10">
    <source>
        <dbReference type="SMART" id="SM00790"/>
    </source>
</evidence>
<dbReference type="InterPro" id="IPR051919">
    <property type="entry name" value="W-dependent_AOR"/>
</dbReference>